<keyword evidence="3 8" id="KW-1133">Transmembrane helix</keyword>
<evidence type="ECO:0000256" key="2">
    <source>
        <dbReference type="ARBA" id="ARBA00022692"/>
    </source>
</evidence>
<evidence type="ECO:0000256" key="7">
    <source>
        <dbReference type="ARBA" id="ARBA00023224"/>
    </source>
</evidence>
<gene>
    <name evidence="10" type="ORF">EDS130_LOCUS8462</name>
</gene>
<keyword evidence="4" id="KW-0297">G-protein coupled receptor</keyword>
<evidence type="ECO:0000256" key="6">
    <source>
        <dbReference type="ARBA" id="ARBA00023170"/>
    </source>
</evidence>
<dbReference type="Gene3D" id="1.20.1070.10">
    <property type="entry name" value="Rhodopsin 7-helix transmembrane proteins"/>
    <property type="match status" value="1"/>
</dbReference>
<keyword evidence="2 8" id="KW-0812">Transmembrane</keyword>
<evidence type="ECO:0000256" key="5">
    <source>
        <dbReference type="ARBA" id="ARBA00023136"/>
    </source>
</evidence>
<dbReference type="PROSITE" id="PS50262">
    <property type="entry name" value="G_PROTEIN_RECEP_F1_2"/>
    <property type="match status" value="1"/>
</dbReference>
<dbReference type="Pfam" id="PF00001">
    <property type="entry name" value="7tm_1"/>
    <property type="match status" value="1"/>
</dbReference>
<feature type="transmembrane region" description="Helical" evidence="8">
    <location>
        <begin position="82"/>
        <end position="105"/>
    </location>
</feature>
<feature type="transmembrane region" description="Helical" evidence="8">
    <location>
        <begin position="226"/>
        <end position="248"/>
    </location>
</feature>
<evidence type="ECO:0000259" key="9">
    <source>
        <dbReference type="PROSITE" id="PS50262"/>
    </source>
</evidence>
<evidence type="ECO:0000313" key="11">
    <source>
        <dbReference type="Proteomes" id="UP000663852"/>
    </source>
</evidence>
<dbReference type="InterPro" id="IPR000276">
    <property type="entry name" value="GPCR_Rhodpsn"/>
</dbReference>
<keyword evidence="5 8" id="KW-0472">Membrane</keyword>
<dbReference type="InterPro" id="IPR017452">
    <property type="entry name" value="GPCR_Rhodpsn_7TM"/>
</dbReference>
<evidence type="ECO:0000256" key="1">
    <source>
        <dbReference type="ARBA" id="ARBA00004141"/>
    </source>
</evidence>
<dbReference type="PRINTS" id="PR00237">
    <property type="entry name" value="GPCRRHODOPSN"/>
</dbReference>
<evidence type="ECO:0000256" key="4">
    <source>
        <dbReference type="ARBA" id="ARBA00023040"/>
    </source>
</evidence>
<dbReference type="SUPFAM" id="SSF81321">
    <property type="entry name" value="Family A G protein-coupled receptor-like"/>
    <property type="match status" value="1"/>
</dbReference>
<feature type="transmembrane region" description="Helical" evidence="8">
    <location>
        <begin position="41"/>
        <end position="62"/>
    </location>
</feature>
<keyword evidence="7" id="KW-0807">Transducer</keyword>
<dbReference type="PANTHER" id="PTHR45695:SF9">
    <property type="entry name" value="LEUCOKININ RECEPTOR"/>
    <property type="match status" value="1"/>
</dbReference>
<feature type="transmembrane region" description="Helical" evidence="8">
    <location>
        <begin position="117"/>
        <end position="144"/>
    </location>
</feature>
<dbReference type="OrthoDB" id="6076970at2759"/>
<dbReference type="GO" id="GO:0005886">
    <property type="term" value="C:plasma membrane"/>
    <property type="evidence" value="ECO:0007669"/>
    <property type="project" value="TreeGrafter"/>
</dbReference>
<accession>A0A813XRY5</accession>
<feature type="domain" description="G-protein coupled receptors family 1 profile" evidence="9">
    <location>
        <begin position="24"/>
        <end position="288"/>
    </location>
</feature>
<dbReference type="EMBL" id="CAJNOJ010000027">
    <property type="protein sequence ID" value="CAF0874523.1"/>
    <property type="molecule type" value="Genomic_DNA"/>
</dbReference>
<comment type="caution">
    <text evidence="10">The sequence shown here is derived from an EMBL/GenBank/DDBJ whole genome shotgun (WGS) entry which is preliminary data.</text>
</comment>
<evidence type="ECO:0000313" key="10">
    <source>
        <dbReference type="EMBL" id="CAF0874523.1"/>
    </source>
</evidence>
<name>A0A813XRY5_ADIRI</name>
<feature type="transmembrane region" description="Helical" evidence="8">
    <location>
        <begin position="6"/>
        <end position="29"/>
    </location>
</feature>
<keyword evidence="6" id="KW-0675">Receptor</keyword>
<sequence length="370" mass="42468">MNNIILRNLFVLTSAAIFLGTIILNLLAIVYIRSRRDKTSIAILVVNLAIADIIHAMGIIFFSTNLFTPSWVFGEFGCKFSLSIDVLCTVVIVYTVAALSVERYIDARSKLSARVRFFITFASVIVIWTVGILLPYPFIFYTFLYDQNKSSTKNLTTSILTCRSVLSEHALLIYEIVLYIMAFIIPYSIIVVFSLKLLRFLRQWLNRKQKLTRLNVVKKRTRGVKLVLCIVLSFLICYTPFWIFKFYTSFLLDETIRRRPLLRHFLTYAHQLVVLLSHIEGILNPLFFIVLTDHFCKTFSKHRQKTWNFLGTKSSLISRNGERKSSIVNGKNSTRRIVTTGGNTEINGLLSSHPTLCEENDKITIAVLSH</sequence>
<feature type="transmembrane region" description="Helical" evidence="8">
    <location>
        <begin position="268"/>
        <end position="291"/>
    </location>
</feature>
<reference evidence="10" key="1">
    <citation type="submission" date="2021-02" db="EMBL/GenBank/DDBJ databases">
        <authorList>
            <person name="Nowell W R."/>
        </authorList>
    </citation>
    <scope>NUCLEOTIDE SEQUENCE</scope>
</reference>
<proteinExistence type="predicted"/>
<dbReference type="CDD" id="cd00637">
    <property type="entry name" value="7tm_classA_rhodopsin-like"/>
    <property type="match status" value="1"/>
</dbReference>
<dbReference type="Proteomes" id="UP000663852">
    <property type="component" value="Unassembled WGS sequence"/>
</dbReference>
<dbReference type="PANTHER" id="PTHR45695">
    <property type="entry name" value="LEUCOKININ RECEPTOR-RELATED"/>
    <property type="match status" value="1"/>
</dbReference>
<comment type="subcellular location">
    <subcellularLocation>
        <location evidence="1">Membrane</location>
        <topology evidence="1">Multi-pass membrane protein</topology>
    </subcellularLocation>
</comment>
<protein>
    <recommendedName>
        <fullName evidence="9">G-protein coupled receptors family 1 profile domain-containing protein</fullName>
    </recommendedName>
</protein>
<dbReference type="GO" id="GO:0004930">
    <property type="term" value="F:G protein-coupled receptor activity"/>
    <property type="evidence" value="ECO:0007669"/>
    <property type="project" value="UniProtKB-KW"/>
</dbReference>
<feature type="transmembrane region" description="Helical" evidence="8">
    <location>
        <begin position="176"/>
        <end position="198"/>
    </location>
</feature>
<evidence type="ECO:0000256" key="8">
    <source>
        <dbReference type="SAM" id="Phobius"/>
    </source>
</evidence>
<organism evidence="10 11">
    <name type="scientific">Adineta ricciae</name>
    <name type="common">Rotifer</name>
    <dbReference type="NCBI Taxonomy" id="249248"/>
    <lineage>
        <taxon>Eukaryota</taxon>
        <taxon>Metazoa</taxon>
        <taxon>Spiralia</taxon>
        <taxon>Gnathifera</taxon>
        <taxon>Rotifera</taxon>
        <taxon>Eurotatoria</taxon>
        <taxon>Bdelloidea</taxon>
        <taxon>Adinetida</taxon>
        <taxon>Adinetidae</taxon>
        <taxon>Adineta</taxon>
    </lineage>
</organism>
<dbReference type="AlphaFoldDB" id="A0A813XRY5"/>
<evidence type="ECO:0000256" key="3">
    <source>
        <dbReference type="ARBA" id="ARBA00022989"/>
    </source>
</evidence>